<sequence length="154" mass="16354">MRTVRDDTGRRYLLVKQSGESSLVRDPETGEEEYVANDRLSAVEGTSPLATAATAVPESVRRLLTAVPNDRALGLVVELADTGPTPVVDLLAAYDLCESDLHGLLSEFRAAGLVREAEVHSARGYDATDLAREAVAHLRPDADLGPDVATDDGG</sequence>
<dbReference type="Pfam" id="PF24037">
    <property type="entry name" value="DUF7346"/>
    <property type="match status" value="1"/>
</dbReference>
<organism evidence="1 2">
    <name type="scientific">Salinirubrum litoreum</name>
    <dbReference type="NCBI Taxonomy" id="1126234"/>
    <lineage>
        <taxon>Archaea</taxon>
        <taxon>Methanobacteriati</taxon>
        <taxon>Methanobacteriota</taxon>
        <taxon>Stenosarchaea group</taxon>
        <taxon>Halobacteria</taxon>
        <taxon>Halobacteriales</taxon>
        <taxon>Haloferacaceae</taxon>
        <taxon>Salinirubrum</taxon>
    </lineage>
</organism>
<gene>
    <name evidence="1" type="ORF">ACFPJ5_11025</name>
</gene>
<keyword evidence="2" id="KW-1185">Reference proteome</keyword>
<name>A0ABD5RBV9_9EURY</name>
<protein>
    <recommendedName>
        <fullName evidence="3">HTH marR-type domain-containing protein</fullName>
    </recommendedName>
</protein>
<evidence type="ECO:0000313" key="1">
    <source>
        <dbReference type="EMBL" id="MFC5367472.1"/>
    </source>
</evidence>
<dbReference type="InterPro" id="IPR055770">
    <property type="entry name" value="DUF7346"/>
</dbReference>
<proteinExistence type="predicted"/>
<dbReference type="AlphaFoldDB" id="A0ABD5RBV9"/>
<dbReference type="Proteomes" id="UP001596201">
    <property type="component" value="Unassembled WGS sequence"/>
</dbReference>
<accession>A0ABD5RBV9</accession>
<dbReference type="EMBL" id="JBHSKX010000002">
    <property type="protein sequence ID" value="MFC5367472.1"/>
    <property type="molecule type" value="Genomic_DNA"/>
</dbReference>
<evidence type="ECO:0008006" key="3">
    <source>
        <dbReference type="Google" id="ProtNLM"/>
    </source>
</evidence>
<dbReference type="RefSeq" id="WP_227229727.1">
    <property type="nucleotide sequence ID" value="NZ_JAJCVJ010000002.1"/>
</dbReference>
<reference evidence="1 2" key="1">
    <citation type="journal article" date="2019" name="Int. J. Syst. Evol. Microbiol.">
        <title>The Global Catalogue of Microorganisms (GCM) 10K type strain sequencing project: providing services to taxonomists for standard genome sequencing and annotation.</title>
        <authorList>
            <consortium name="The Broad Institute Genomics Platform"/>
            <consortium name="The Broad Institute Genome Sequencing Center for Infectious Disease"/>
            <person name="Wu L."/>
            <person name="Ma J."/>
        </authorList>
    </citation>
    <scope>NUCLEOTIDE SEQUENCE [LARGE SCALE GENOMIC DNA]</scope>
    <source>
        <strain evidence="1 2">CGMCC 1.12237</strain>
    </source>
</reference>
<evidence type="ECO:0000313" key="2">
    <source>
        <dbReference type="Proteomes" id="UP001596201"/>
    </source>
</evidence>
<comment type="caution">
    <text evidence="1">The sequence shown here is derived from an EMBL/GenBank/DDBJ whole genome shotgun (WGS) entry which is preliminary data.</text>
</comment>